<dbReference type="OrthoDB" id="5232919at2759"/>
<keyword evidence="4" id="KW-1185">Reference proteome</keyword>
<feature type="compositionally biased region" description="Polar residues" evidence="1">
    <location>
        <begin position="997"/>
        <end position="1017"/>
    </location>
</feature>
<feature type="compositionally biased region" description="Low complexity" evidence="1">
    <location>
        <begin position="891"/>
        <end position="908"/>
    </location>
</feature>
<feature type="compositionally biased region" description="Polar residues" evidence="1">
    <location>
        <begin position="681"/>
        <end position="690"/>
    </location>
</feature>
<dbReference type="InterPro" id="IPR000286">
    <property type="entry name" value="HDACs"/>
</dbReference>
<feature type="compositionally biased region" description="Polar residues" evidence="1">
    <location>
        <begin position="120"/>
        <end position="135"/>
    </location>
</feature>
<evidence type="ECO:0000259" key="2">
    <source>
        <dbReference type="Pfam" id="PF00850"/>
    </source>
</evidence>
<dbReference type="PANTHER" id="PTHR47558">
    <property type="entry name" value="HISTONE DEACETYLASE HOS3"/>
    <property type="match status" value="1"/>
</dbReference>
<feature type="region of interest" description="Disordered" evidence="1">
    <location>
        <begin position="671"/>
        <end position="698"/>
    </location>
</feature>
<dbReference type="Pfam" id="PF00850">
    <property type="entry name" value="Hist_deacetyl"/>
    <property type="match status" value="1"/>
</dbReference>
<dbReference type="GO" id="GO:0004407">
    <property type="term" value="F:histone deacetylase activity"/>
    <property type="evidence" value="ECO:0007669"/>
    <property type="project" value="TreeGrafter"/>
</dbReference>
<dbReference type="FunFam" id="3.40.800.20:FF:000011">
    <property type="entry name" value="Histone deacetylase HOS3"/>
    <property type="match status" value="1"/>
</dbReference>
<feature type="compositionally biased region" description="Polar residues" evidence="1">
    <location>
        <begin position="841"/>
        <end position="875"/>
    </location>
</feature>
<dbReference type="InterPro" id="IPR023801">
    <property type="entry name" value="His_deacetylse_dom"/>
</dbReference>
<feature type="domain" description="Histone deacetylase" evidence="2">
    <location>
        <begin position="267"/>
        <end position="596"/>
    </location>
</feature>
<evidence type="ECO:0000313" key="3">
    <source>
        <dbReference type="EMBL" id="KKA30334.1"/>
    </source>
</evidence>
<feature type="region of interest" description="Disordered" evidence="1">
    <location>
        <begin position="1"/>
        <end position="152"/>
    </location>
</feature>
<proteinExistence type="predicted"/>
<dbReference type="PANTHER" id="PTHR47558:SF1">
    <property type="entry name" value="HISTONE DEACETYLASE HOS3"/>
    <property type="match status" value="1"/>
</dbReference>
<dbReference type="SUPFAM" id="SSF52768">
    <property type="entry name" value="Arginase/deacetylase"/>
    <property type="match status" value="1"/>
</dbReference>
<dbReference type="Proteomes" id="UP000033483">
    <property type="component" value="Unassembled WGS sequence"/>
</dbReference>
<dbReference type="AlphaFoldDB" id="A0A0F4ZI96"/>
<protein>
    <recommendedName>
        <fullName evidence="2">Histone deacetylase domain-containing protein</fullName>
    </recommendedName>
</protein>
<comment type="caution">
    <text evidence="3">The sequence shown here is derived from an EMBL/GenBank/DDBJ whole genome shotgun (WGS) entry which is preliminary data.</text>
</comment>
<name>A0A0F4ZI96_9PEZI</name>
<accession>A0A0F4ZI96</accession>
<dbReference type="GO" id="GO:0005634">
    <property type="term" value="C:nucleus"/>
    <property type="evidence" value="ECO:0007669"/>
    <property type="project" value="TreeGrafter"/>
</dbReference>
<feature type="compositionally biased region" description="Low complexity" evidence="1">
    <location>
        <begin position="8"/>
        <end position="43"/>
    </location>
</feature>
<feature type="compositionally biased region" description="Low complexity" evidence="1">
    <location>
        <begin position="801"/>
        <end position="827"/>
    </location>
</feature>
<dbReference type="CDD" id="cd09998">
    <property type="entry name" value="HDAC_Hos3"/>
    <property type="match status" value="1"/>
</dbReference>
<dbReference type="InterPro" id="IPR053244">
    <property type="entry name" value="HDAC_HD_type_1"/>
</dbReference>
<reference evidence="3 4" key="1">
    <citation type="submission" date="2015-03" db="EMBL/GenBank/DDBJ databases">
        <authorList>
            <person name="Radwan O."/>
            <person name="Al-Naeli F.A."/>
            <person name="Rendon G.A."/>
            <person name="Fields C."/>
        </authorList>
    </citation>
    <scope>NUCLEOTIDE SEQUENCE [LARGE SCALE GENOMIC DNA]</scope>
    <source>
        <strain evidence="3">CR-DP1</strain>
    </source>
</reference>
<dbReference type="PRINTS" id="PR01270">
    <property type="entry name" value="HDASUPER"/>
</dbReference>
<gene>
    <name evidence="3" type="ORF">TD95_002268</name>
</gene>
<dbReference type="EMBL" id="LAEV01000407">
    <property type="protein sequence ID" value="KKA30334.1"/>
    <property type="molecule type" value="Genomic_DNA"/>
</dbReference>
<feature type="compositionally biased region" description="Low complexity" evidence="1">
    <location>
        <begin position="55"/>
        <end position="119"/>
    </location>
</feature>
<dbReference type="GO" id="GO:0010468">
    <property type="term" value="P:regulation of gene expression"/>
    <property type="evidence" value="ECO:0007669"/>
    <property type="project" value="UniProtKB-ARBA"/>
</dbReference>
<dbReference type="InterPro" id="IPR023696">
    <property type="entry name" value="Ureohydrolase_dom_sf"/>
</dbReference>
<feature type="region of interest" description="Disordered" evidence="1">
    <location>
        <begin position="760"/>
        <end position="1054"/>
    </location>
</feature>
<feature type="compositionally biased region" description="Basic and acidic residues" evidence="1">
    <location>
        <begin position="944"/>
        <end position="953"/>
    </location>
</feature>
<evidence type="ECO:0000256" key="1">
    <source>
        <dbReference type="SAM" id="MobiDB-lite"/>
    </source>
</evidence>
<organism evidence="3 4">
    <name type="scientific">Thielaviopsis punctulata</name>
    <dbReference type="NCBI Taxonomy" id="72032"/>
    <lineage>
        <taxon>Eukaryota</taxon>
        <taxon>Fungi</taxon>
        <taxon>Dikarya</taxon>
        <taxon>Ascomycota</taxon>
        <taxon>Pezizomycotina</taxon>
        <taxon>Sordariomycetes</taxon>
        <taxon>Hypocreomycetidae</taxon>
        <taxon>Microascales</taxon>
        <taxon>Ceratocystidaceae</taxon>
        <taxon>Thielaviopsis</taxon>
    </lineage>
</organism>
<evidence type="ECO:0000313" key="4">
    <source>
        <dbReference type="Proteomes" id="UP000033483"/>
    </source>
</evidence>
<feature type="compositionally biased region" description="Low complexity" evidence="1">
    <location>
        <begin position="959"/>
        <end position="974"/>
    </location>
</feature>
<dbReference type="Gene3D" id="3.40.800.20">
    <property type="entry name" value="Histone deacetylase domain"/>
    <property type="match status" value="1"/>
</dbReference>
<sequence>MPLPPSRPAAASRQSSLAAAASPNSSTSRHEMSSSQRSFFSRSAIGPSSSPRAPSLHLSKSSSSLRASVNQHSTSPSNRFVSSRSSSSLDRSSSVGSSSKSPSLNRKTSTSSLHSTGTTPLQTPSHRSSMMSKDTLSPLPRSPLSATHPPTIDEVPTAEAIAADHFISDLSAHGSPQDHRSTELVVVLNDACYGHRFSRPRTSRNALNTIVERPERIRAAALGIAMAYVRLGGRHAEGHNPIHPKVHPTSIDRIPFRIHKTERRVGVTTPTVTNVHGTKWMEELKMMCENAEARLASGGKDIQRVDSKRDADNKTPLKLHDGDLYLCGESLDAFEGALGAVCDAVDMVFRGSPSRAFVGVRPPGHHCSSSVPSGFCWINNVHVGIMHAAMTHGLTHAAIIDIDLHHGDGSQSIAWQHNARAQNANKNASAWKKSHIGYFSLHDINSYPCELGDEDKIKNASLCIEGAHGQSIWNTHLQPWKSDSEFWSLYKNRYMVLLEKARAFLTSQAEQLDANGVVPKAAIFISTGFDASQWETVGMQRHNINVPTEFYARIAQDIVRLANEEETSAEGRVISIMEGGYSDRALSSGVLSHLSGLAGDQVPGPLSFQARHGLGTEMGHRLGSLSDQMMMEMEMDDECDFPSLHAYDSSWWSNSELIKVEALLAPPPVEPKKPRVVGPPTYSSPTQASSARKVEPRLRRSVSQMSSVHNSYYRPVTPPPPDVMWETASFELLKQLIPLDRPTESCTFEELNAEVVKARKERQASTTLSAAPTRAALRERKAKASSVDLSEDARAARRRTVSSSAALATAERKQTTTSRRVSAASTAPFSSYDSASVRGRPSTSMTIRGSSASVSSLNVKKVRSSASTTFSTSPVSRREPIPPAKRHVAQRPSTSSSRATSSVASTPSFATTRPSTGSPRSVSGDPLDQVTNGVRRMKMTLSTREQREARQRAEMQSQSGSLRGSPTISSSSGSHLDENKPVFLPPTDYYAGDPNGHFSSPDASPRQMGSRSVSATITPVKLPKPRRVVSPLRDPSKSPSPASVIEVKKRSRQPIPVDVVMQFEQLDQSP</sequence>
<feature type="compositionally biased region" description="Polar residues" evidence="1">
    <location>
        <begin position="909"/>
        <end position="921"/>
    </location>
</feature>
<dbReference type="InterPro" id="IPR037138">
    <property type="entry name" value="His_deacetylse_dom_sf"/>
</dbReference>